<feature type="region of interest" description="Disordered" evidence="1">
    <location>
        <begin position="57"/>
        <end position="77"/>
    </location>
</feature>
<sequence>MVSSDASVDSSEQFFLSVSAISESRIVGDVHSNKSKCRTMLVNSWTCTSLANALRATESSALRTMPPSRSTSQRLTR</sequence>
<comment type="caution">
    <text evidence="2">The sequence shown here is derived from an EMBL/GenBank/DDBJ whole genome shotgun (WGS) entry which is preliminary data.</text>
</comment>
<protein>
    <submittedName>
        <fullName evidence="2">Uncharacterized protein</fullName>
    </submittedName>
</protein>
<dbReference type="AlphaFoldDB" id="A0A9D3T8D8"/>
<evidence type="ECO:0000313" key="2">
    <source>
        <dbReference type="EMBL" id="KAG7477893.1"/>
    </source>
</evidence>
<reference evidence="2" key="1">
    <citation type="submission" date="2021-01" db="EMBL/GenBank/DDBJ databases">
        <authorList>
            <person name="Zahm M."/>
            <person name="Roques C."/>
            <person name="Cabau C."/>
            <person name="Klopp C."/>
            <person name="Donnadieu C."/>
            <person name="Jouanno E."/>
            <person name="Lampietro C."/>
            <person name="Louis A."/>
            <person name="Herpin A."/>
            <person name="Echchiki A."/>
            <person name="Berthelot C."/>
            <person name="Parey E."/>
            <person name="Roest-Crollius H."/>
            <person name="Braasch I."/>
            <person name="Postlethwait J."/>
            <person name="Bobe J."/>
            <person name="Montfort J."/>
            <person name="Bouchez O."/>
            <person name="Begum T."/>
            <person name="Mejri S."/>
            <person name="Adams A."/>
            <person name="Chen W.-J."/>
            <person name="Guiguen Y."/>
        </authorList>
    </citation>
    <scope>NUCLEOTIDE SEQUENCE</scope>
    <source>
        <strain evidence="2">YG-15Mar2019-1</strain>
        <tissue evidence="2">Brain</tissue>
    </source>
</reference>
<name>A0A9D3T8D8_MEGAT</name>
<keyword evidence="3" id="KW-1185">Reference proteome</keyword>
<proteinExistence type="predicted"/>
<organism evidence="2 3">
    <name type="scientific">Megalops atlanticus</name>
    <name type="common">Tarpon</name>
    <name type="synonym">Clupea gigantea</name>
    <dbReference type="NCBI Taxonomy" id="7932"/>
    <lineage>
        <taxon>Eukaryota</taxon>
        <taxon>Metazoa</taxon>
        <taxon>Chordata</taxon>
        <taxon>Craniata</taxon>
        <taxon>Vertebrata</taxon>
        <taxon>Euteleostomi</taxon>
        <taxon>Actinopterygii</taxon>
        <taxon>Neopterygii</taxon>
        <taxon>Teleostei</taxon>
        <taxon>Elopiformes</taxon>
        <taxon>Megalopidae</taxon>
        <taxon>Megalops</taxon>
    </lineage>
</organism>
<dbReference type="EMBL" id="JAFDVH010000005">
    <property type="protein sequence ID" value="KAG7477893.1"/>
    <property type="molecule type" value="Genomic_DNA"/>
</dbReference>
<dbReference type="Proteomes" id="UP001046870">
    <property type="component" value="Chromosome 5"/>
</dbReference>
<gene>
    <name evidence="2" type="ORF">MATL_G00074420</name>
</gene>
<evidence type="ECO:0000313" key="3">
    <source>
        <dbReference type="Proteomes" id="UP001046870"/>
    </source>
</evidence>
<evidence type="ECO:0000256" key="1">
    <source>
        <dbReference type="SAM" id="MobiDB-lite"/>
    </source>
</evidence>
<accession>A0A9D3T8D8</accession>